<gene>
    <name evidence="1" type="ORF">Tsubulata_034340</name>
</gene>
<keyword evidence="2" id="KW-1185">Reference proteome</keyword>
<dbReference type="Proteomes" id="UP001141552">
    <property type="component" value="Unassembled WGS sequence"/>
</dbReference>
<comment type="caution">
    <text evidence="1">The sequence shown here is derived from an EMBL/GenBank/DDBJ whole genome shotgun (WGS) entry which is preliminary data.</text>
</comment>
<dbReference type="AlphaFoldDB" id="A0A9Q0GNV1"/>
<accession>A0A9Q0GNV1</accession>
<sequence length="83" mass="9148">MAEKNTNNIEDPGAPKNLFLFFPKFELKLPPIFNLGGKHKVVAEEEQGVEEKASEAHADVVKVAEPKPLTPPSLKTIKVNDLL</sequence>
<protein>
    <submittedName>
        <fullName evidence="1">Uncharacterized protein</fullName>
    </submittedName>
</protein>
<evidence type="ECO:0000313" key="2">
    <source>
        <dbReference type="Proteomes" id="UP001141552"/>
    </source>
</evidence>
<proteinExistence type="predicted"/>
<organism evidence="1 2">
    <name type="scientific">Turnera subulata</name>
    <dbReference type="NCBI Taxonomy" id="218843"/>
    <lineage>
        <taxon>Eukaryota</taxon>
        <taxon>Viridiplantae</taxon>
        <taxon>Streptophyta</taxon>
        <taxon>Embryophyta</taxon>
        <taxon>Tracheophyta</taxon>
        <taxon>Spermatophyta</taxon>
        <taxon>Magnoliopsida</taxon>
        <taxon>eudicotyledons</taxon>
        <taxon>Gunneridae</taxon>
        <taxon>Pentapetalae</taxon>
        <taxon>rosids</taxon>
        <taxon>fabids</taxon>
        <taxon>Malpighiales</taxon>
        <taxon>Passifloraceae</taxon>
        <taxon>Turnera</taxon>
    </lineage>
</organism>
<name>A0A9Q0GNV1_9ROSI</name>
<reference evidence="1" key="2">
    <citation type="journal article" date="2023" name="Plants (Basel)">
        <title>Annotation of the Turnera subulata (Passifloraceae) Draft Genome Reveals the S-Locus Evolved after the Divergence of Turneroideae from Passifloroideae in a Stepwise Manner.</title>
        <authorList>
            <person name="Henning P.M."/>
            <person name="Roalson E.H."/>
            <person name="Mir W."/>
            <person name="McCubbin A.G."/>
            <person name="Shore J.S."/>
        </authorList>
    </citation>
    <scope>NUCLEOTIDE SEQUENCE</scope>
    <source>
        <strain evidence="1">F60SS</strain>
    </source>
</reference>
<evidence type="ECO:0000313" key="1">
    <source>
        <dbReference type="EMBL" id="KAJ4851571.1"/>
    </source>
</evidence>
<reference evidence="1" key="1">
    <citation type="submission" date="2022-02" db="EMBL/GenBank/DDBJ databases">
        <authorList>
            <person name="Henning P.M."/>
            <person name="McCubbin A.G."/>
            <person name="Shore J.S."/>
        </authorList>
    </citation>
    <scope>NUCLEOTIDE SEQUENCE</scope>
    <source>
        <strain evidence="1">F60SS</strain>
        <tissue evidence="1">Leaves</tissue>
    </source>
</reference>
<dbReference type="EMBL" id="JAKUCV010000016">
    <property type="protein sequence ID" value="KAJ4851571.1"/>
    <property type="molecule type" value="Genomic_DNA"/>
</dbReference>